<gene>
    <name evidence="2" type="ORF">F0562_013395</name>
</gene>
<dbReference type="EMBL" id="CM018049">
    <property type="protein sequence ID" value="KAA8519131.1"/>
    <property type="molecule type" value="Genomic_DNA"/>
</dbReference>
<dbReference type="AlphaFoldDB" id="A0A5J4ZQ07"/>
<evidence type="ECO:0000313" key="2">
    <source>
        <dbReference type="EMBL" id="KAA8519131.1"/>
    </source>
</evidence>
<evidence type="ECO:0000256" key="1">
    <source>
        <dbReference type="SAM" id="MobiDB-lite"/>
    </source>
</evidence>
<accession>A0A5J4ZQ07</accession>
<reference evidence="2 3" key="1">
    <citation type="submission" date="2019-09" db="EMBL/GenBank/DDBJ databases">
        <title>A chromosome-level genome assembly of the Chinese tupelo Nyssa sinensis.</title>
        <authorList>
            <person name="Yang X."/>
            <person name="Kang M."/>
            <person name="Yang Y."/>
            <person name="Xiong H."/>
            <person name="Wang M."/>
            <person name="Zhang Z."/>
            <person name="Wang Z."/>
            <person name="Wu H."/>
            <person name="Ma T."/>
            <person name="Liu J."/>
            <person name="Xi Z."/>
        </authorList>
    </citation>
    <scope>NUCLEOTIDE SEQUENCE [LARGE SCALE GENOMIC DNA]</scope>
    <source>
        <strain evidence="2">J267</strain>
        <tissue evidence="2">Leaf</tissue>
    </source>
</reference>
<keyword evidence="3" id="KW-1185">Reference proteome</keyword>
<organism evidence="2 3">
    <name type="scientific">Nyssa sinensis</name>
    <dbReference type="NCBI Taxonomy" id="561372"/>
    <lineage>
        <taxon>Eukaryota</taxon>
        <taxon>Viridiplantae</taxon>
        <taxon>Streptophyta</taxon>
        <taxon>Embryophyta</taxon>
        <taxon>Tracheophyta</taxon>
        <taxon>Spermatophyta</taxon>
        <taxon>Magnoliopsida</taxon>
        <taxon>eudicotyledons</taxon>
        <taxon>Gunneridae</taxon>
        <taxon>Pentapetalae</taxon>
        <taxon>asterids</taxon>
        <taxon>Cornales</taxon>
        <taxon>Nyssaceae</taxon>
        <taxon>Nyssa</taxon>
    </lineage>
</organism>
<evidence type="ECO:0000313" key="3">
    <source>
        <dbReference type="Proteomes" id="UP000325577"/>
    </source>
</evidence>
<sequence>MFLRWLSHLDPLSVSSVSQLGISVSQPLPNSASPSTIIAQANSRIRNFIDNMQSEIWAPTGQSESSGAQNLSGSGAGNERSNRLRNLAVNGTREMSSPLLGYEPEPERDGLGSGQGGSLDLSRMVQ</sequence>
<proteinExistence type="predicted"/>
<dbReference type="OrthoDB" id="267397at2759"/>
<feature type="compositionally biased region" description="Polar residues" evidence="1">
    <location>
        <begin position="57"/>
        <end position="73"/>
    </location>
</feature>
<protein>
    <submittedName>
        <fullName evidence="2">Uncharacterized protein</fullName>
    </submittedName>
</protein>
<feature type="region of interest" description="Disordered" evidence="1">
    <location>
        <begin position="57"/>
        <end position="126"/>
    </location>
</feature>
<name>A0A5J4ZQ07_9ASTE</name>
<dbReference type="Proteomes" id="UP000325577">
    <property type="component" value="Linkage Group LG6"/>
</dbReference>